<evidence type="ECO:0000256" key="7">
    <source>
        <dbReference type="PROSITE-ProRule" id="PRU00091"/>
    </source>
</evidence>
<dbReference type="PROSITE" id="PS50297">
    <property type="entry name" value="ANK_REP_REGION"/>
    <property type="match status" value="2"/>
</dbReference>
<organism evidence="10 11">
    <name type="scientific">Parasitella parasitica</name>
    <dbReference type="NCBI Taxonomy" id="35722"/>
    <lineage>
        <taxon>Eukaryota</taxon>
        <taxon>Fungi</taxon>
        <taxon>Fungi incertae sedis</taxon>
        <taxon>Mucoromycota</taxon>
        <taxon>Mucoromycotina</taxon>
        <taxon>Mucoromycetes</taxon>
        <taxon>Mucorales</taxon>
        <taxon>Mucorineae</taxon>
        <taxon>Mucoraceae</taxon>
        <taxon>Parasitella</taxon>
    </lineage>
</organism>
<evidence type="ECO:0000256" key="8">
    <source>
        <dbReference type="SAM" id="MobiDB-lite"/>
    </source>
</evidence>
<keyword evidence="4" id="KW-0862">Zinc</keyword>
<dbReference type="PANTHER" id="PTHR24198">
    <property type="entry name" value="ANKYRIN REPEAT AND PROTEIN KINASE DOMAIN-CONTAINING PROTEIN"/>
    <property type="match status" value="1"/>
</dbReference>
<accession>A0A0B7NG32</accession>
<dbReference type="Pfam" id="PF13857">
    <property type="entry name" value="Ank_5"/>
    <property type="match status" value="1"/>
</dbReference>
<dbReference type="Pfam" id="PF01363">
    <property type="entry name" value="FYVE"/>
    <property type="match status" value="1"/>
</dbReference>
<dbReference type="SUPFAM" id="SSF48403">
    <property type="entry name" value="Ankyrin repeat"/>
    <property type="match status" value="1"/>
</dbReference>
<dbReference type="InterPro" id="IPR002110">
    <property type="entry name" value="Ankyrin_rpt"/>
</dbReference>
<dbReference type="InterPro" id="IPR011011">
    <property type="entry name" value="Znf_FYVE_PHD"/>
</dbReference>
<evidence type="ECO:0000313" key="11">
    <source>
        <dbReference type="Proteomes" id="UP000054107"/>
    </source>
</evidence>
<dbReference type="Pfam" id="PF12796">
    <property type="entry name" value="Ank_2"/>
    <property type="match status" value="1"/>
</dbReference>
<feature type="repeat" description="ANK" evidence="6">
    <location>
        <begin position="143"/>
        <end position="176"/>
    </location>
</feature>
<dbReference type="AlphaFoldDB" id="A0A0B7NG32"/>
<proteinExistence type="predicted"/>
<gene>
    <name evidence="10" type="primary">PARPA_11763.1 scaffold 44586</name>
</gene>
<dbReference type="InterPro" id="IPR000306">
    <property type="entry name" value="Znf_FYVE"/>
</dbReference>
<dbReference type="InterPro" id="IPR017455">
    <property type="entry name" value="Znf_FYVE-rel"/>
</dbReference>
<dbReference type="PROSITE" id="PS50088">
    <property type="entry name" value="ANK_REPEAT"/>
    <property type="match status" value="2"/>
</dbReference>
<feature type="repeat" description="ANK" evidence="6">
    <location>
        <begin position="50"/>
        <end position="72"/>
    </location>
</feature>
<evidence type="ECO:0000256" key="2">
    <source>
        <dbReference type="ARBA" id="ARBA00022737"/>
    </source>
</evidence>
<protein>
    <recommendedName>
        <fullName evidence="9">FYVE-type domain-containing protein</fullName>
    </recommendedName>
</protein>
<evidence type="ECO:0000259" key="9">
    <source>
        <dbReference type="PROSITE" id="PS50178"/>
    </source>
</evidence>
<name>A0A0B7NG32_9FUNG</name>
<keyword evidence="5 6" id="KW-0040">ANK repeat</keyword>
<dbReference type="PROSITE" id="PS50178">
    <property type="entry name" value="ZF_FYVE"/>
    <property type="match status" value="1"/>
</dbReference>
<feature type="compositionally biased region" description="Basic and acidic residues" evidence="8">
    <location>
        <begin position="313"/>
        <end position="322"/>
    </location>
</feature>
<feature type="region of interest" description="Disordered" evidence="8">
    <location>
        <begin position="313"/>
        <end position="339"/>
    </location>
</feature>
<dbReference type="PANTHER" id="PTHR24198:SF194">
    <property type="entry name" value="INVERSIN-A"/>
    <property type="match status" value="1"/>
</dbReference>
<evidence type="ECO:0000256" key="6">
    <source>
        <dbReference type="PROSITE-ProRule" id="PRU00023"/>
    </source>
</evidence>
<dbReference type="Gene3D" id="1.25.40.20">
    <property type="entry name" value="Ankyrin repeat-containing domain"/>
    <property type="match status" value="3"/>
</dbReference>
<sequence>MTTAAASALNLNDSLYASANIHRSVASGQLALVQRLIANGCDPDLPHASTGLRPIHFAASRGHVDLVEYLVETSQCQSALLKAAYAGHLAVVMYLVNKANANYLHQDQDGWTALHNACSFGSLAITEFLLNQPLINANVASKKGHTPLMNAASKGHIDIVTSLLEKHHANPILKNKFGETAYDVAAAAGEAYLCQVLEKCEMRYGLINPLDFHVTIPVVLLEVVADNSSYINLFGKPPITKWYYRDQVIQSKSKVELPNTSWFWLSDWTIDFTFPDLSYDGWSNSQNSGVDSCWIKKRRWIRIMKKVIEIPSKDDNSMHHDQGMSSNSDSSDSDDSRSLVSTTMTKAQSTFVGCSTLPQPLLQEQISADSTHQMIPAAQGEEQPASNTLLFWESNEQALDCRRCHRWFNFLTRRHHCRKCGQVVCDRCSANRALLPSNQIILPPNTTPDAENYLQPQRICDTCVDTVVWEISMSTRKRPNSIMSECPVCFRRLWNLSTQEQEDHVQTCLSMDSFNINAGEIRYVGKVHI</sequence>
<dbReference type="SMART" id="SM00248">
    <property type="entry name" value="ANK"/>
    <property type="match status" value="5"/>
</dbReference>
<evidence type="ECO:0000256" key="4">
    <source>
        <dbReference type="ARBA" id="ARBA00022833"/>
    </source>
</evidence>
<evidence type="ECO:0000313" key="10">
    <source>
        <dbReference type="EMBL" id="CEP17466.1"/>
    </source>
</evidence>
<evidence type="ECO:0000256" key="5">
    <source>
        <dbReference type="ARBA" id="ARBA00023043"/>
    </source>
</evidence>
<dbReference type="OrthoDB" id="10057496at2759"/>
<dbReference type="GO" id="GO:0008270">
    <property type="term" value="F:zinc ion binding"/>
    <property type="evidence" value="ECO:0007669"/>
    <property type="project" value="UniProtKB-KW"/>
</dbReference>
<keyword evidence="1" id="KW-0479">Metal-binding</keyword>
<reference evidence="10 11" key="1">
    <citation type="submission" date="2014-09" db="EMBL/GenBank/DDBJ databases">
        <authorList>
            <person name="Ellenberger Sabrina"/>
        </authorList>
    </citation>
    <scope>NUCLEOTIDE SEQUENCE [LARGE SCALE GENOMIC DNA]</scope>
    <source>
        <strain evidence="10 11">CBS 412.66</strain>
    </source>
</reference>
<evidence type="ECO:0000256" key="1">
    <source>
        <dbReference type="ARBA" id="ARBA00022723"/>
    </source>
</evidence>
<dbReference type="EMBL" id="LN733683">
    <property type="protein sequence ID" value="CEP17466.1"/>
    <property type="molecule type" value="Genomic_DNA"/>
</dbReference>
<dbReference type="SUPFAM" id="SSF57903">
    <property type="entry name" value="FYVE/PHD zinc finger"/>
    <property type="match status" value="1"/>
</dbReference>
<dbReference type="Proteomes" id="UP000054107">
    <property type="component" value="Unassembled WGS sequence"/>
</dbReference>
<evidence type="ECO:0000256" key="3">
    <source>
        <dbReference type="ARBA" id="ARBA00022771"/>
    </source>
</evidence>
<keyword evidence="3 7" id="KW-0863">Zinc-finger</keyword>
<dbReference type="InterPro" id="IPR013083">
    <property type="entry name" value="Znf_RING/FYVE/PHD"/>
</dbReference>
<keyword evidence="2" id="KW-0677">Repeat</keyword>
<dbReference type="SMART" id="SM00064">
    <property type="entry name" value="FYVE"/>
    <property type="match status" value="1"/>
</dbReference>
<dbReference type="STRING" id="35722.A0A0B7NG32"/>
<keyword evidence="11" id="KW-1185">Reference proteome</keyword>
<feature type="domain" description="FYVE-type" evidence="9">
    <location>
        <begin position="395"/>
        <end position="468"/>
    </location>
</feature>
<dbReference type="InterPro" id="IPR036770">
    <property type="entry name" value="Ankyrin_rpt-contain_sf"/>
</dbReference>
<dbReference type="Gene3D" id="3.30.40.10">
    <property type="entry name" value="Zinc/RING finger domain, C3HC4 (zinc finger)"/>
    <property type="match status" value="1"/>
</dbReference>